<organism evidence="2 3">
    <name type="scientific">Leclercia barmai</name>
    <dbReference type="NCBI Taxonomy" id="2785629"/>
    <lineage>
        <taxon>Bacteria</taxon>
        <taxon>Pseudomonadati</taxon>
        <taxon>Pseudomonadota</taxon>
        <taxon>Gammaproteobacteria</taxon>
        <taxon>Enterobacterales</taxon>
        <taxon>Enterobacteriaceae</taxon>
        <taxon>Leclercia</taxon>
    </lineage>
</organism>
<accession>A0ABS7RYZ6</accession>
<proteinExistence type="predicted"/>
<evidence type="ECO:0000313" key="3">
    <source>
        <dbReference type="Proteomes" id="UP000706580"/>
    </source>
</evidence>
<comment type="caution">
    <text evidence="2">The sequence shown here is derived from an EMBL/GenBank/DDBJ whole genome shotgun (WGS) entry which is preliminary data.</text>
</comment>
<evidence type="ECO:0000256" key="1">
    <source>
        <dbReference type="SAM" id="Phobius"/>
    </source>
</evidence>
<protein>
    <submittedName>
        <fullName evidence="2">Uncharacterized protein</fullName>
    </submittedName>
</protein>
<evidence type="ECO:0000313" key="2">
    <source>
        <dbReference type="EMBL" id="MBZ0059492.1"/>
    </source>
</evidence>
<keyword evidence="3" id="KW-1185">Reference proteome</keyword>
<feature type="transmembrane region" description="Helical" evidence="1">
    <location>
        <begin position="12"/>
        <end position="30"/>
    </location>
</feature>
<dbReference type="RefSeq" id="WP_223075173.1">
    <property type="nucleotide sequence ID" value="NZ_JADMNK010000010.1"/>
</dbReference>
<gene>
    <name evidence="2" type="ORF">ITX56_17125</name>
</gene>
<keyword evidence="1" id="KW-1133">Transmembrane helix</keyword>
<dbReference type="EMBL" id="JADMNK010000010">
    <property type="protein sequence ID" value="MBZ0059492.1"/>
    <property type="molecule type" value="Genomic_DNA"/>
</dbReference>
<name>A0ABS7RYZ6_9ENTR</name>
<keyword evidence="1" id="KW-0472">Membrane</keyword>
<dbReference type="Proteomes" id="UP000706580">
    <property type="component" value="Unassembled WGS sequence"/>
</dbReference>
<reference evidence="2 3" key="1">
    <citation type="submission" date="2020-11" db="EMBL/GenBank/DDBJ databases">
        <title>Draft Genome of Enterobacter sp. strain EMC7.</title>
        <authorList>
            <person name="Barman P."/>
            <person name="Sinha S."/>
            <person name="Sen S."/>
            <person name="Chakraborty R."/>
        </authorList>
    </citation>
    <scope>NUCLEOTIDE SEQUENCE [LARGE SCALE GENOMIC DNA]</scope>
    <source>
        <strain evidence="2 3">EMC7</strain>
    </source>
</reference>
<sequence>MNAFAQKWGKKIGVAVVVMFAAKGFGYWMGKTMAESNQASSPAYSANAPKTVEEAYRIGEQTMMAAMNKPASEFCKGQAQDSFAELSQTITFPDSAAMTDYLAKSCTGGSDMARIMRDEWGSSAQKIRSAAADLSENTQSIATKLKGQGIDADLAMPIAIQYIHMVQTGYEIEALKAY</sequence>
<keyword evidence="1" id="KW-0812">Transmembrane</keyword>